<evidence type="ECO:0000313" key="1">
    <source>
        <dbReference type="EMBL" id="KAH0814977.1"/>
    </source>
</evidence>
<reference evidence="1" key="1">
    <citation type="journal article" date="2020" name="J Insects Food Feed">
        <title>The yellow mealworm (Tenebrio molitor) genome: a resource for the emerging insects as food and feed industry.</title>
        <authorList>
            <person name="Eriksson T."/>
            <person name="Andere A."/>
            <person name="Kelstrup H."/>
            <person name="Emery V."/>
            <person name="Picard C."/>
        </authorList>
    </citation>
    <scope>NUCLEOTIDE SEQUENCE</scope>
    <source>
        <strain evidence="1">Stoneville</strain>
        <tissue evidence="1">Whole head</tissue>
    </source>
</reference>
<accession>A0A8J6HII5</accession>
<gene>
    <name evidence="1" type="ORF">GEV33_007814</name>
</gene>
<keyword evidence="2" id="KW-1185">Reference proteome</keyword>
<organism evidence="1 2">
    <name type="scientific">Tenebrio molitor</name>
    <name type="common">Yellow mealworm beetle</name>
    <dbReference type="NCBI Taxonomy" id="7067"/>
    <lineage>
        <taxon>Eukaryota</taxon>
        <taxon>Metazoa</taxon>
        <taxon>Ecdysozoa</taxon>
        <taxon>Arthropoda</taxon>
        <taxon>Hexapoda</taxon>
        <taxon>Insecta</taxon>
        <taxon>Pterygota</taxon>
        <taxon>Neoptera</taxon>
        <taxon>Endopterygota</taxon>
        <taxon>Coleoptera</taxon>
        <taxon>Polyphaga</taxon>
        <taxon>Cucujiformia</taxon>
        <taxon>Tenebrionidae</taxon>
        <taxon>Tenebrio</taxon>
    </lineage>
</organism>
<proteinExistence type="predicted"/>
<dbReference type="AlphaFoldDB" id="A0A8J6HII5"/>
<comment type="caution">
    <text evidence="1">The sequence shown here is derived from an EMBL/GenBank/DDBJ whole genome shotgun (WGS) entry which is preliminary data.</text>
</comment>
<name>A0A8J6HII5_TENMO</name>
<sequence length="174" mass="19918">MRQTRSLFMWRAEICWDKEIGRRIKNQQYGRGLRFAPQLFHKFAKGVEGRFSAIATKGLRFSTGNRAGITRFKSKVATNFSWPTPNLANLRRRSVLCHVYDCPRRSGDHRVYAESTTAPSLIVPALPGAAFANRRIFSAARLYRPPATPPRSWDLLKIKTWTGWREQPRGGIKG</sequence>
<reference evidence="1" key="2">
    <citation type="submission" date="2021-08" db="EMBL/GenBank/DDBJ databases">
        <authorList>
            <person name="Eriksson T."/>
        </authorList>
    </citation>
    <scope>NUCLEOTIDE SEQUENCE</scope>
    <source>
        <strain evidence="1">Stoneville</strain>
        <tissue evidence="1">Whole head</tissue>
    </source>
</reference>
<dbReference type="EMBL" id="JABDTM020023695">
    <property type="protein sequence ID" value="KAH0814977.1"/>
    <property type="molecule type" value="Genomic_DNA"/>
</dbReference>
<evidence type="ECO:0000313" key="2">
    <source>
        <dbReference type="Proteomes" id="UP000719412"/>
    </source>
</evidence>
<dbReference type="Proteomes" id="UP000719412">
    <property type="component" value="Unassembled WGS sequence"/>
</dbReference>
<protein>
    <submittedName>
        <fullName evidence="1">Uncharacterized protein</fullName>
    </submittedName>
</protein>